<evidence type="ECO:0000313" key="2">
    <source>
        <dbReference type="EMBL" id="EOY52414.1"/>
    </source>
</evidence>
<accession>A0A7U9DYB9</accession>
<evidence type="ECO:0008006" key="4">
    <source>
        <dbReference type="Google" id="ProtNLM"/>
    </source>
</evidence>
<feature type="compositionally biased region" description="Low complexity" evidence="1">
    <location>
        <begin position="147"/>
        <end position="157"/>
    </location>
</feature>
<feature type="compositionally biased region" description="Basic and acidic residues" evidence="1">
    <location>
        <begin position="24"/>
        <end position="45"/>
    </location>
</feature>
<proteinExistence type="predicted"/>
<dbReference type="AlphaFoldDB" id="A0A7U9DYB9"/>
<evidence type="ECO:0000313" key="3">
    <source>
        <dbReference type="Proteomes" id="UP000014062"/>
    </source>
</evidence>
<name>A0A7U9DYB9_STRLI</name>
<feature type="region of interest" description="Disordered" evidence="1">
    <location>
        <begin position="256"/>
        <end position="289"/>
    </location>
</feature>
<feature type="compositionally biased region" description="Basic residues" evidence="1">
    <location>
        <begin position="126"/>
        <end position="143"/>
    </location>
</feature>
<dbReference type="SUPFAM" id="SSF55729">
    <property type="entry name" value="Acyl-CoA N-acyltransferases (Nat)"/>
    <property type="match status" value="1"/>
</dbReference>
<organism evidence="2 3">
    <name type="scientific">Streptomyces lividans 1326</name>
    <dbReference type="NCBI Taxonomy" id="1200984"/>
    <lineage>
        <taxon>Bacteria</taxon>
        <taxon>Bacillati</taxon>
        <taxon>Actinomycetota</taxon>
        <taxon>Actinomycetes</taxon>
        <taxon>Kitasatosporales</taxon>
        <taxon>Streptomycetaceae</taxon>
        <taxon>Streptomyces</taxon>
    </lineage>
</organism>
<gene>
    <name evidence="2" type="ORF">SLI_7714</name>
</gene>
<dbReference type="EMBL" id="CM001889">
    <property type="protein sequence ID" value="EOY52414.1"/>
    <property type="molecule type" value="Genomic_DNA"/>
</dbReference>
<feature type="region of interest" description="Disordered" evidence="1">
    <location>
        <begin position="24"/>
        <end position="159"/>
    </location>
</feature>
<dbReference type="Gene3D" id="3.40.630.30">
    <property type="match status" value="1"/>
</dbReference>
<dbReference type="Proteomes" id="UP000014062">
    <property type="component" value="Chromosome"/>
</dbReference>
<feature type="compositionally biased region" description="Basic and acidic residues" evidence="1">
    <location>
        <begin position="89"/>
        <end position="102"/>
    </location>
</feature>
<reference evidence="3" key="1">
    <citation type="journal article" date="2013" name="Genome Biol. Evol.">
        <title>The genome sequence of Streptomyces lividans 66 reveals a novel tRNA-dependent peptide biosynthetic system within a metal-related genomic island.</title>
        <authorList>
            <person name="Cruz-Morales P."/>
            <person name="Vijgenboom E."/>
            <person name="Iruegas-Bocardo F."/>
            <person name="Girard G."/>
            <person name="Yanez-Guerra L.A."/>
            <person name="Ramos-Aboites H.E."/>
            <person name="Pernodet J.L."/>
            <person name="Anne J."/>
            <person name="van Wezel G.P."/>
            <person name="Barona-Gomez F."/>
        </authorList>
    </citation>
    <scope>NUCLEOTIDE SEQUENCE [LARGE SCALE GENOMIC DNA]</scope>
    <source>
        <strain evidence="3">1326</strain>
    </source>
</reference>
<dbReference type="InterPro" id="IPR016181">
    <property type="entry name" value="Acyl_CoA_acyltransferase"/>
</dbReference>
<evidence type="ECO:0000256" key="1">
    <source>
        <dbReference type="SAM" id="MobiDB-lite"/>
    </source>
</evidence>
<sequence length="309" mass="33364">MPTADLRPATLADAPAVTALLNEIDRIEIGRPETDPAHRRSRPDAPADGPHPGLVARPRRRPAGGVRAAVGRVRRGADRHRPLRAARPPADRAAHADRHGDPRPGPGTGQRRGASRGAPAPQHPAHDRHRAPRRARLERRAHPPRAAPRADPAADLPPEAPAGVRLRACATEADGVRVHELYQRSFAQRFDFQPRPYLLWLDDTDAAGLDWSLVWIAETDGLGDAGFLLARDDREAMGWIRSIGVLREARGRVLGGSSCGTPSPGSPRGAGTRWASASTPPTRRAAPRLHGRNGMTVHFAVDTWEAVIA</sequence>
<protein>
    <recommendedName>
        <fullName evidence="4">N-acetyltransferase domain-containing protein</fullName>
    </recommendedName>
</protein>